<name>A0ACC2V2P3_9TREE</name>
<keyword evidence="2" id="KW-1185">Reference proteome</keyword>
<evidence type="ECO:0000313" key="2">
    <source>
        <dbReference type="Proteomes" id="UP001230649"/>
    </source>
</evidence>
<accession>A0ACC2V2P3</accession>
<dbReference type="Proteomes" id="UP001230649">
    <property type="component" value="Unassembled WGS sequence"/>
</dbReference>
<evidence type="ECO:0000313" key="1">
    <source>
        <dbReference type="EMBL" id="KAJ9093625.1"/>
    </source>
</evidence>
<organism evidence="1 2">
    <name type="scientific">Naganishia adeliensis</name>
    <dbReference type="NCBI Taxonomy" id="92952"/>
    <lineage>
        <taxon>Eukaryota</taxon>
        <taxon>Fungi</taxon>
        <taxon>Dikarya</taxon>
        <taxon>Basidiomycota</taxon>
        <taxon>Agaricomycotina</taxon>
        <taxon>Tremellomycetes</taxon>
        <taxon>Filobasidiales</taxon>
        <taxon>Filobasidiaceae</taxon>
        <taxon>Naganishia</taxon>
    </lineage>
</organism>
<comment type="caution">
    <text evidence="1">The sequence shown here is derived from an EMBL/GenBank/DDBJ whole genome shotgun (WGS) entry which is preliminary data.</text>
</comment>
<gene>
    <name evidence="1" type="ORF">QFC20_007084</name>
</gene>
<proteinExistence type="predicted"/>
<reference evidence="1" key="1">
    <citation type="submission" date="2023-04" db="EMBL/GenBank/DDBJ databases">
        <title>Draft Genome sequencing of Naganishia species isolated from polar environments using Oxford Nanopore Technology.</title>
        <authorList>
            <person name="Leo P."/>
            <person name="Venkateswaran K."/>
        </authorList>
    </citation>
    <scope>NUCLEOTIDE SEQUENCE</scope>
    <source>
        <strain evidence="1">MNA-CCFEE 5262</strain>
    </source>
</reference>
<dbReference type="EMBL" id="JASBWS010000151">
    <property type="protein sequence ID" value="KAJ9093625.1"/>
    <property type="molecule type" value="Genomic_DNA"/>
</dbReference>
<protein>
    <submittedName>
        <fullName evidence="1">Uncharacterized protein</fullName>
    </submittedName>
</protein>
<sequence length="534" mass="59552">MTKGLPISFPLHCKGLLPQDAYLNNPNSISIYRTSDLIAFVRPPNPQGDAEQQEEPNDDCIVTGVVIVHLTQPRRVMALRVRFVALCRLAFPNRPVEDDILYETHVMIQNELDPAEGLVIEPGPQRFEFSLVLPSHIAPFNRTPAGAVWHKVEATLVGTRMDGTEGDLGTSNWLGGWLNKAGRGNSPTRGKGRPTSPIASFFGRSSSPTYSGPPTPPVVQDTAIQQQLPIAEPEGPKWLNANMTASKEIWIVALPTLDKKAVPLDLSQQSFITGMGIVPWSLRTDAITVSGYLYFKLGLYTTHLNPKSTIWGIRLSIEQQVSIKSPRRPEEEETTLPPTRMLIYEKGAVPAQADLDSDHYSLKPLWKGHQVPTYKEGEDTNENVSEVLRLPDEEKLRPTSYVGSQTPVRVKHWFTLSIFFSVWDEDLRGQPLNRKQHGHLREGKLRLKTAITHCCCTVRNLALPPYQPYSGPSAKDEVECDLCACGQPLDQLMERELDRHGDDIEAFDELGDVARGVEGQDERKGRERAPIVKS</sequence>